<proteinExistence type="predicted"/>
<accession>A0A7W9ET25</accession>
<protein>
    <submittedName>
        <fullName evidence="2">Uncharacterized protein</fullName>
    </submittedName>
</protein>
<keyword evidence="1" id="KW-1133">Transmembrane helix</keyword>
<dbReference type="EMBL" id="JACIJK010000001">
    <property type="protein sequence ID" value="MBB5713735.1"/>
    <property type="molecule type" value="Genomic_DNA"/>
</dbReference>
<evidence type="ECO:0000313" key="2">
    <source>
        <dbReference type="EMBL" id="MBB5713735.1"/>
    </source>
</evidence>
<organism evidence="2 3">
    <name type="scientific">Sphingomonas aerophila</name>
    <dbReference type="NCBI Taxonomy" id="1344948"/>
    <lineage>
        <taxon>Bacteria</taxon>
        <taxon>Pseudomonadati</taxon>
        <taxon>Pseudomonadota</taxon>
        <taxon>Alphaproteobacteria</taxon>
        <taxon>Sphingomonadales</taxon>
        <taxon>Sphingomonadaceae</taxon>
        <taxon>Sphingomonas</taxon>
    </lineage>
</organism>
<sequence length="46" mass="4984">MARTAARDQYRYGLTLLIVAPIALVVLPEFAQHVAGMKLGCLKAGR</sequence>
<name>A0A7W9ET25_9SPHN</name>
<keyword evidence="1" id="KW-0472">Membrane</keyword>
<evidence type="ECO:0000313" key="3">
    <source>
        <dbReference type="Proteomes" id="UP000546200"/>
    </source>
</evidence>
<comment type="caution">
    <text evidence="2">The sequence shown here is derived from an EMBL/GenBank/DDBJ whole genome shotgun (WGS) entry which is preliminary data.</text>
</comment>
<keyword evidence="3" id="KW-1185">Reference proteome</keyword>
<gene>
    <name evidence="2" type="ORF">FHS94_000554</name>
</gene>
<reference evidence="2 3" key="1">
    <citation type="submission" date="2020-08" db="EMBL/GenBank/DDBJ databases">
        <title>Genomic Encyclopedia of Type Strains, Phase IV (KMG-IV): sequencing the most valuable type-strain genomes for metagenomic binning, comparative biology and taxonomic classification.</title>
        <authorList>
            <person name="Goeker M."/>
        </authorList>
    </citation>
    <scope>NUCLEOTIDE SEQUENCE [LARGE SCALE GENOMIC DNA]</scope>
    <source>
        <strain evidence="2 3">DSM 100044</strain>
    </source>
</reference>
<dbReference type="RefSeq" id="WP_184054308.1">
    <property type="nucleotide sequence ID" value="NZ_JACIJK010000001.1"/>
</dbReference>
<dbReference type="Proteomes" id="UP000546200">
    <property type="component" value="Unassembled WGS sequence"/>
</dbReference>
<dbReference type="AlphaFoldDB" id="A0A7W9ET25"/>
<keyword evidence="1" id="KW-0812">Transmembrane</keyword>
<feature type="transmembrane region" description="Helical" evidence="1">
    <location>
        <begin position="12"/>
        <end position="31"/>
    </location>
</feature>
<evidence type="ECO:0000256" key="1">
    <source>
        <dbReference type="SAM" id="Phobius"/>
    </source>
</evidence>